<keyword evidence="10 11" id="KW-0472">Membrane</keyword>
<feature type="domain" description="ABC transmembrane type-1" evidence="14">
    <location>
        <begin position="92"/>
        <end position="280"/>
    </location>
</feature>
<dbReference type="EMBL" id="FUYG01000004">
    <property type="protein sequence ID" value="SKA94470.1"/>
    <property type="molecule type" value="Genomic_DNA"/>
</dbReference>
<proteinExistence type="inferred from homology"/>
<dbReference type="CDD" id="cd03257">
    <property type="entry name" value="ABC_NikE_OppD_transporters"/>
    <property type="match status" value="1"/>
</dbReference>
<evidence type="ECO:0000256" key="4">
    <source>
        <dbReference type="ARBA" id="ARBA00022448"/>
    </source>
</evidence>
<evidence type="ECO:0000256" key="7">
    <source>
        <dbReference type="ARBA" id="ARBA00022741"/>
    </source>
</evidence>
<evidence type="ECO:0000256" key="1">
    <source>
        <dbReference type="ARBA" id="ARBA00004141"/>
    </source>
</evidence>
<gene>
    <name evidence="15" type="ORF">SAMN06295879_1953</name>
</gene>
<dbReference type="PANTHER" id="PTHR43297:SF2">
    <property type="entry name" value="DIPEPTIDE TRANSPORT ATP-BINDING PROTEIN DPPD"/>
    <property type="match status" value="1"/>
</dbReference>
<evidence type="ECO:0000256" key="5">
    <source>
        <dbReference type="ARBA" id="ARBA00022475"/>
    </source>
</evidence>
<dbReference type="PROSITE" id="PS00211">
    <property type="entry name" value="ABC_TRANSPORTER_1"/>
    <property type="match status" value="1"/>
</dbReference>
<dbReference type="AlphaFoldDB" id="A0A1T4XY66"/>
<sequence length="619" mass="64955">MSEALIPAGAVVLPATAGRQKLYRRVLKNPMAVGSLVVLALVILSAVFAGLITGWDPNRAELSDALAAPFGDHLLGADASGRDIFARLIFGARVSLVGALIALATALAIGIPTGLIAGYFQGWFDSLSSWFASLLMAMPGLIVVLALISVIGPGIVGVMVTFGALLSPGVFRLTRSGVVSVRRELYIDAAKVSGLSDYRIISRHVLGVIRAPLVIQASMIAGIAIVLQAGLEFLGVGDSSTASWGQMLSEAFSNIYVAPTMILWPGLIIGITVGSLAIFGAALRDTVQGAEPVRRARRRKPTGEESASMRRLDLSTAATAAVVSPRDGGHEDLEPSDALLVVRDLQVGYPQPDGSTTIVVDGVSLHVDRGEVLGLVGESGSGKSQTAFSILGLLPDTGAILGGSISFAGRTIASADGATHGAAALRGRQFGYIPQEPMSNLDPSFTLGFQLVEPMRHILGLSRPAAKTKALELLDRVGIADPRRTFDAYPHEVSGGMAQRVLIAGAVACDPELLIADEPTTALDVTVQAEVLDLLRGLQRERSMGMIMVTHNFGVVADICDRVAVMQAGRLVEQAEALELFDDPHNPYTRMLLSSTLEDTEPRAARSTHAAASSRGTAR</sequence>
<dbReference type="SMART" id="SM00382">
    <property type="entry name" value="AAA"/>
    <property type="match status" value="1"/>
</dbReference>
<dbReference type="InterPro" id="IPR017871">
    <property type="entry name" value="ABC_transporter-like_CS"/>
</dbReference>
<dbReference type="PROSITE" id="PS50928">
    <property type="entry name" value="ABC_TM1"/>
    <property type="match status" value="1"/>
</dbReference>
<dbReference type="InterPro" id="IPR050388">
    <property type="entry name" value="ABC_Ni/Peptide_Import"/>
</dbReference>
<feature type="compositionally biased region" description="Low complexity" evidence="12">
    <location>
        <begin position="605"/>
        <end position="619"/>
    </location>
</feature>
<dbReference type="GO" id="GO:0055085">
    <property type="term" value="P:transmembrane transport"/>
    <property type="evidence" value="ECO:0007669"/>
    <property type="project" value="InterPro"/>
</dbReference>
<feature type="transmembrane region" description="Helical" evidence="11">
    <location>
        <begin position="96"/>
        <end position="120"/>
    </location>
</feature>
<feature type="transmembrane region" description="Helical" evidence="11">
    <location>
        <begin position="33"/>
        <end position="52"/>
    </location>
</feature>
<feature type="domain" description="ABC transporter" evidence="13">
    <location>
        <begin position="342"/>
        <end position="593"/>
    </location>
</feature>
<evidence type="ECO:0000259" key="14">
    <source>
        <dbReference type="PROSITE" id="PS50928"/>
    </source>
</evidence>
<evidence type="ECO:0000313" key="15">
    <source>
        <dbReference type="EMBL" id="SKA94470.1"/>
    </source>
</evidence>
<dbReference type="Pfam" id="PF12911">
    <property type="entry name" value="OppC_N"/>
    <property type="match status" value="1"/>
</dbReference>
<feature type="transmembrane region" description="Helical" evidence="11">
    <location>
        <begin position="255"/>
        <end position="279"/>
    </location>
</feature>
<dbReference type="InterPro" id="IPR003593">
    <property type="entry name" value="AAA+_ATPase"/>
</dbReference>
<dbReference type="GO" id="GO:0005886">
    <property type="term" value="C:plasma membrane"/>
    <property type="evidence" value="ECO:0007669"/>
    <property type="project" value="UniProtKB-SubCell"/>
</dbReference>
<evidence type="ECO:0000313" key="16">
    <source>
        <dbReference type="Proteomes" id="UP000189735"/>
    </source>
</evidence>
<comment type="subcellular location">
    <subcellularLocation>
        <location evidence="11">Cell membrane</location>
        <topology evidence="11">Multi-pass membrane protein</topology>
    </subcellularLocation>
    <subcellularLocation>
        <location evidence="2">Cell membrane</location>
        <topology evidence="2">Peripheral membrane protein</topology>
    </subcellularLocation>
    <subcellularLocation>
        <location evidence="1">Membrane</location>
        <topology evidence="1">Multi-pass membrane protein</topology>
    </subcellularLocation>
</comment>
<name>A0A1T4XY66_9MICO</name>
<keyword evidence="5" id="KW-1003">Cell membrane</keyword>
<evidence type="ECO:0000256" key="9">
    <source>
        <dbReference type="ARBA" id="ARBA00022989"/>
    </source>
</evidence>
<keyword evidence="6 11" id="KW-0812">Transmembrane</keyword>
<dbReference type="Proteomes" id="UP000189735">
    <property type="component" value="Unassembled WGS sequence"/>
</dbReference>
<dbReference type="RefSeq" id="WP_078714224.1">
    <property type="nucleotide sequence ID" value="NZ_FUYG01000004.1"/>
</dbReference>
<keyword evidence="4 11" id="KW-0813">Transport</keyword>
<reference evidence="16" key="1">
    <citation type="submission" date="2017-02" db="EMBL/GenBank/DDBJ databases">
        <authorList>
            <person name="Varghese N."/>
            <person name="Submissions S."/>
        </authorList>
    </citation>
    <scope>NUCLEOTIDE SEQUENCE [LARGE SCALE GENOMIC DNA]</scope>
    <source>
        <strain evidence="16">VKM Ac-2052</strain>
    </source>
</reference>
<dbReference type="InterPro" id="IPR000515">
    <property type="entry name" value="MetI-like"/>
</dbReference>
<evidence type="ECO:0000256" key="3">
    <source>
        <dbReference type="ARBA" id="ARBA00005417"/>
    </source>
</evidence>
<dbReference type="GO" id="GO:0016887">
    <property type="term" value="F:ATP hydrolysis activity"/>
    <property type="evidence" value="ECO:0007669"/>
    <property type="project" value="InterPro"/>
</dbReference>
<dbReference type="PROSITE" id="PS50893">
    <property type="entry name" value="ABC_TRANSPORTER_2"/>
    <property type="match status" value="1"/>
</dbReference>
<protein>
    <submittedName>
        <fullName evidence="15">ABC-type dipeptide/oligopeptide/nickel transport system, ATPase component</fullName>
    </submittedName>
</protein>
<dbReference type="Pfam" id="PF00005">
    <property type="entry name" value="ABC_tran"/>
    <property type="match status" value="1"/>
</dbReference>
<feature type="transmembrane region" description="Helical" evidence="11">
    <location>
        <begin position="213"/>
        <end position="235"/>
    </location>
</feature>
<feature type="region of interest" description="Disordered" evidence="12">
    <location>
        <begin position="596"/>
        <end position="619"/>
    </location>
</feature>
<dbReference type="InterPro" id="IPR003439">
    <property type="entry name" value="ABC_transporter-like_ATP-bd"/>
</dbReference>
<dbReference type="PANTHER" id="PTHR43297">
    <property type="entry name" value="OLIGOPEPTIDE TRANSPORT ATP-BINDING PROTEIN APPD"/>
    <property type="match status" value="1"/>
</dbReference>
<comment type="similarity">
    <text evidence="11">Belongs to the binding-protein-dependent transport system permease family.</text>
</comment>
<dbReference type="InterPro" id="IPR027417">
    <property type="entry name" value="P-loop_NTPase"/>
</dbReference>
<dbReference type="SUPFAM" id="SSF52540">
    <property type="entry name" value="P-loop containing nucleoside triphosphate hydrolases"/>
    <property type="match status" value="1"/>
</dbReference>
<evidence type="ECO:0000256" key="11">
    <source>
        <dbReference type="RuleBase" id="RU363032"/>
    </source>
</evidence>
<evidence type="ECO:0000256" key="12">
    <source>
        <dbReference type="SAM" id="MobiDB-lite"/>
    </source>
</evidence>
<keyword evidence="7" id="KW-0547">Nucleotide-binding</keyword>
<dbReference type="InterPro" id="IPR035906">
    <property type="entry name" value="MetI-like_sf"/>
</dbReference>
<evidence type="ECO:0000256" key="8">
    <source>
        <dbReference type="ARBA" id="ARBA00022840"/>
    </source>
</evidence>
<dbReference type="Gene3D" id="3.40.50.300">
    <property type="entry name" value="P-loop containing nucleotide triphosphate hydrolases"/>
    <property type="match status" value="1"/>
</dbReference>
<keyword evidence="8" id="KW-0067">ATP-binding</keyword>
<evidence type="ECO:0000259" key="13">
    <source>
        <dbReference type="PROSITE" id="PS50893"/>
    </source>
</evidence>
<evidence type="ECO:0000256" key="6">
    <source>
        <dbReference type="ARBA" id="ARBA00022692"/>
    </source>
</evidence>
<evidence type="ECO:0000256" key="2">
    <source>
        <dbReference type="ARBA" id="ARBA00004202"/>
    </source>
</evidence>
<dbReference type="SUPFAM" id="SSF161098">
    <property type="entry name" value="MetI-like"/>
    <property type="match status" value="1"/>
</dbReference>
<dbReference type="InterPro" id="IPR025966">
    <property type="entry name" value="OppC_N"/>
</dbReference>
<evidence type="ECO:0000256" key="10">
    <source>
        <dbReference type="ARBA" id="ARBA00023136"/>
    </source>
</evidence>
<comment type="similarity">
    <text evidence="3">Belongs to the ABC transporter superfamily.</text>
</comment>
<feature type="transmembrane region" description="Helical" evidence="11">
    <location>
        <begin position="140"/>
        <end position="166"/>
    </location>
</feature>
<dbReference type="CDD" id="cd06261">
    <property type="entry name" value="TM_PBP2"/>
    <property type="match status" value="1"/>
</dbReference>
<dbReference type="Pfam" id="PF00528">
    <property type="entry name" value="BPD_transp_1"/>
    <property type="match status" value="1"/>
</dbReference>
<accession>A0A1T4XY66</accession>
<dbReference type="GO" id="GO:0005524">
    <property type="term" value="F:ATP binding"/>
    <property type="evidence" value="ECO:0007669"/>
    <property type="project" value="UniProtKB-KW"/>
</dbReference>
<dbReference type="Gene3D" id="1.10.3720.10">
    <property type="entry name" value="MetI-like"/>
    <property type="match status" value="1"/>
</dbReference>
<organism evidence="15 16">
    <name type="scientific">Agreia bicolorata</name>
    <dbReference type="NCBI Taxonomy" id="110935"/>
    <lineage>
        <taxon>Bacteria</taxon>
        <taxon>Bacillati</taxon>
        <taxon>Actinomycetota</taxon>
        <taxon>Actinomycetes</taxon>
        <taxon>Micrococcales</taxon>
        <taxon>Microbacteriaceae</taxon>
        <taxon>Agreia</taxon>
    </lineage>
</organism>
<keyword evidence="9 11" id="KW-1133">Transmembrane helix</keyword>